<dbReference type="EMBL" id="BMAW01132115">
    <property type="protein sequence ID" value="GFU42115.1"/>
    <property type="molecule type" value="Genomic_DNA"/>
</dbReference>
<keyword evidence="3" id="KW-1185">Reference proteome</keyword>
<sequence length="119" mass="12861">MQFLPNNELKSLITSSPTSPSINRSQTNHLRGRGTVKEGESPDSLGLLLEETSVPSPFLPPPPSRRVMEIVGGRGIDELTVIPAVEGGRSFSWGAPTGLETTKGEGAEKKRERKKEPIL</sequence>
<gene>
    <name evidence="2" type="ORF">NPIL_351911</name>
</gene>
<dbReference type="Proteomes" id="UP000887013">
    <property type="component" value="Unassembled WGS sequence"/>
</dbReference>
<accession>A0A8X6QSG6</accession>
<comment type="caution">
    <text evidence="2">The sequence shown here is derived from an EMBL/GenBank/DDBJ whole genome shotgun (WGS) entry which is preliminary data.</text>
</comment>
<feature type="compositionally biased region" description="Basic and acidic residues" evidence="1">
    <location>
        <begin position="102"/>
        <end position="119"/>
    </location>
</feature>
<evidence type="ECO:0000313" key="3">
    <source>
        <dbReference type="Proteomes" id="UP000887013"/>
    </source>
</evidence>
<reference evidence="2" key="1">
    <citation type="submission" date="2020-08" db="EMBL/GenBank/DDBJ databases">
        <title>Multicomponent nature underlies the extraordinary mechanical properties of spider dragline silk.</title>
        <authorList>
            <person name="Kono N."/>
            <person name="Nakamura H."/>
            <person name="Mori M."/>
            <person name="Yoshida Y."/>
            <person name="Ohtoshi R."/>
            <person name="Malay A.D."/>
            <person name="Moran D.A.P."/>
            <person name="Tomita M."/>
            <person name="Numata K."/>
            <person name="Arakawa K."/>
        </authorList>
    </citation>
    <scope>NUCLEOTIDE SEQUENCE</scope>
</reference>
<feature type="region of interest" description="Disordered" evidence="1">
    <location>
        <begin position="1"/>
        <end position="45"/>
    </location>
</feature>
<evidence type="ECO:0000313" key="2">
    <source>
        <dbReference type="EMBL" id="GFU42115.1"/>
    </source>
</evidence>
<name>A0A8X6QSG6_NEPPI</name>
<evidence type="ECO:0000256" key="1">
    <source>
        <dbReference type="SAM" id="MobiDB-lite"/>
    </source>
</evidence>
<organism evidence="2 3">
    <name type="scientific">Nephila pilipes</name>
    <name type="common">Giant wood spider</name>
    <name type="synonym">Nephila maculata</name>
    <dbReference type="NCBI Taxonomy" id="299642"/>
    <lineage>
        <taxon>Eukaryota</taxon>
        <taxon>Metazoa</taxon>
        <taxon>Ecdysozoa</taxon>
        <taxon>Arthropoda</taxon>
        <taxon>Chelicerata</taxon>
        <taxon>Arachnida</taxon>
        <taxon>Araneae</taxon>
        <taxon>Araneomorphae</taxon>
        <taxon>Entelegynae</taxon>
        <taxon>Araneoidea</taxon>
        <taxon>Nephilidae</taxon>
        <taxon>Nephila</taxon>
    </lineage>
</organism>
<protein>
    <submittedName>
        <fullName evidence="2">Uncharacterized protein</fullName>
    </submittedName>
</protein>
<feature type="compositionally biased region" description="Low complexity" evidence="1">
    <location>
        <begin position="9"/>
        <end position="22"/>
    </location>
</feature>
<dbReference type="AlphaFoldDB" id="A0A8X6QSG6"/>
<proteinExistence type="predicted"/>
<feature type="region of interest" description="Disordered" evidence="1">
    <location>
        <begin position="90"/>
        <end position="119"/>
    </location>
</feature>